<feature type="compositionally biased region" description="Basic and acidic residues" evidence="1">
    <location>
        <begin position="282"/>
        <end position="294"/>
    </location>
</feature>
<proteinExistence type="predicted"/>
<feature type="region of interest" description="Disordered" evidence="1">
    <location>
        <begin position="1"/>
        <end position="294"/>
    </location>
</feature>
<organism evidence="2 3">
    <name type="scientific">Oleoguttula mirabilis</name>
    <dbReference type="NCBI Taxonomy" id="1507867"/>
    <lineage>
        <taxon>Eukaryota</taxon>
        <taxon>Fungi</taxon>
        <taxon>Dikarya</taxon>
        <taxon>Ascomycota</taxon>
        <taxon>Pezizomycotina</taxon>
        <taxon>Dothideomycetes</taxon>
        <taxon>Dothideomycetidae</taxon>
        <taxon>Mycosphaerellales</taxon>
        <taxon>Teratosphaeriaceae</taxon>
        <taxon>Oleoguttula</taxon>
    </lineage>
</organism>
<evidence type="ECO:0000313" key="2">
    <source>
        <dbReference type="EMBL" id="KAK4539663.1"/>
    </source>
</evidence>
<reference evidence="2 3" key="1">
    <citation type="submission" date="2021-11" db="EMBL/GenBank/DDBJ databases">
        <title>Black yeast isolated from Biological Soil Crust.</title>
        <authorList>
            <person name="Kurbessoian T."/>
        </authorList>
    </citation>
    <scope>NUCLEOTIDE SEQUENCE [LARGE SCALE GENOMIC DNA]</scope>
    <source>
        <strain evidence="2 3">CCFEE 5522</strain>
    </source>
</reference>
<keyword evidence="3" id="KW-1185">Reference proteome</keyword>
<accession>A0AAV9J4N3</accession>
<feature type="compositionally biased region" description="Polar residues" evidence="1">
    <location>
        <begin position="186"/>
        <end position="201"/>
    </location>
</feature>
<comment type="caution">
    <text evidence="2">The sequence shown here is derived from an EMBL/GenBank/DDBJ whole genome shotgun (WGS) entry which is preliminary data.</text>
</comment>
<feature type="compositionally biased region" description="Basic and acidic residues" evidence="1">
    <location>
        <begin position="62"/>
        <end position="78"/>
    </location>
</feature>
<protein>
    <submittedName>
        <fullName evidence="2">Uncharacterized protein</fullName>
    </submittedName>
</protein>
<gene>
    <name evidence="2" type="ORF">LTR36_010489</name>
</gene>
<feature type="non-terminal residue" evidence="2">
    <location>
        <position position="294"/>
    </location>
</feature>
<dbReference type="AlphaFoldDB" id="A0AAV9J4N3"/>
<sequence>MAGEQERSPMVGAFPETPANEDQTFSINPIPASEGAGNPVELAAGEKVPEPSTINEKSLTSEVHDDPELKSGAEDSEKAFGVAPLPATGGIGNPVHLEPGEKVPEASSLTGNTINSNVKLDKDSYERSDTGAPVLPAPLSPQSEREAAGGASIFGLGPQTSNLIPESSLPMGKDMPADISKENLGPTISSVAPLSTTNELAGSQPLEPSRSPPAVVTESQHEAHFDPEASASPIALREKEEVENELQSKVPEAPATSEGAIATADKDVAGSADSPPAIVTESQHEAHFDPEASA</sequence>
<evidence type="ECO:0000313" key="3">
    <source>
        <dbReference type="Proteomes" id="UP001324427"/>
    </source>
</evidence>
<feature type="compositionally biased region" description="Basic and acidic residues" evidence="1">
    <location>
        <begin position="119"/>
        <end position="129"/>
    </location>
</feature>
<dbReference type="EMBL" id="JAVFHQ010000087">
    <property type="protein sequence ID" value="KAK4539663.1"/>
    <property type="molecule type" value="Genomic_DNA"/>
</dbReference>
<evidence type="ECO:0000256" key="1">
    <source>
        <dbReference type="SAM" id="MobiDB-lite"/>
    </source>
</evidence>
<name>A0AAV9J4N3_9PEZI</name>
<feature type="compositionally biased region" description="Polar residues" evidence="1">
    <location>
        <begin position="52"/>
        <end position="61"/>
    </location>
</feature>
<dbReference type="Proteomes" id="UP001324427">
    <property type="component" value="Unassembled WGS sequence"/>
</dbReference>
<feature type="compositionally biased region" description="Polar residues" evidence="1">
    <location>
        <begin position="107"/>
        <end position="118"/>
    </location>
</feature>